<accession>A0A9N8D6Z1</accession>
<reference evidence="8" key="1">
    <citation type="submission" date="2020-06" db="EMBL/GenBank/DDBJ databases">
        <authorList>
            <consortium name="Plant Systems Biology data submission"/>
        </authorList>
    </citation>
    <scope>NUCLEOTIDE SEQUENCE</scope>
    <source>
        <strain evidence="8">D6</strain>
    </source>
</reference>
<dbReference type="Pfam" id="PF11779">
    <property type="entry name" value="SPT_ssu-like"/>
    <property type="match status" value="1"/>
</dbReference>
<dbReference type="EMBL" id="CAICTM010000023">
    <property type="protein sequence ID" value="CAB9497627.1"/>
    <property type="molecule type" value="Genomic_DNA"/>
</dbReference>
<keyword evidence="2 7" id="KW-0812">Transmembrane</keyword>
<dbReference type="OrthoDB" id="202672at2759"/>
<evidence type="ECO:0000256" key="5">
    <source>
        <dbReference type="ARBA" id="ARBA00023136"/>
    </source>
</evidence>
<comment type="subcellular location">
    <subcellularLocation>
        <location evidence="1">Endoplasmic reticulum membrane</location>
        <topology evidence="1">Multi-pass membrane protein</topology>
    </subcellularLocation>
</comment>
<name>A0A9N8D6Z1_9STRA</name>
<keyword evidence="4 7" id="KW-1133">Transmembrane helix</keyword>
<gene>
    <name evidence="8" type="ORF">SEMRO_23_G015710.1</name>
</gene>
<evidence type="ECO:0000313" key="8">
    <source>
        <dbReference type="EMBL" id="CAB9497627.1"/>
    </source>
</evidence>
<organism evidence="8 9">
    <name type="scientific">Seminavis robusta</name>
    <dbReference type="NCBI Taxonomy" id="568900"/>
    <lineage>
        <taxon>Eukaryota</taxon>
        <taxon>Sar</taxon>
        <taxon>Stramenopiles</taxon>
        <taxon>Ochrophyta</taxon>
        <taxon>Bacillariophyta</taxon>
        <taxon>Bacillariophyceae</taxon>
        <taxon>Bacillariophycidae</taxon>
        <taxon>Naviculales</taxon>
        <taxon>Naviculaceae</taxon>
        <taxon>Seminavis</taxon>
    </lineage>
</organism>
<dbReference type="Proteomes" id="UP001153069">
    <property type="component" value="Unassembled WGS sequence"/>
</dbReference>
<feature type="compositionally biased region" description="Basic residues" evidence="6">
    <location>
        <begin position="1"/>
        <end position="13"/>
    </location>
</feature>
<dbReference type="GO" id="GO:0005789">
    <property type="term" value="C:endoplasmic reticulum membrane"/>
    <property type="evidence" value="ECO:0007669"/>
    <property type="project" value="UniProtKB-SubCell"/>
</dbReference>
<dbReference type="AlphaFoldDB" id="A0A9N8D6Z1"/>
<evidence type="ECO:0000256" key="2">
    <source>
        <dbReference type="ARBA" id="ARBA00022692"/>
    </source>
</evidence>
<sequence>MAKNKKSGKKSNKKQQQTQAPPAQPEMHQEALTNTNTDKTCLDTKKPFFFRYFYQYNLWTGLYMLNPSERAGFNFFGLLFTSCVIMYMYDFFNGFRDGFNQSAAMEGGAEEALMMS</sequence>
<evidence type="ECO:0000256" key="3">
    <source>
        <dbReference type="ARBA" id="ARBA00022824"/>
    </source>
</evidence>
<evidence type="ECO:0000256" key="1">
    <source>
        <dbReference type="ARBA" id="ARBA00004477"/>
    </source>
</evidence>
<keyword evidence="5 7" id="KW-0472">Membrane</keyword>
<comment type="caution">
    <text evidence="8">The sequence shown here is derived from an EMBL/GenBank/DDBJ whole genome shotgun (WGS) entry which is preliminary data.</text>
</comment>
<keyword evidence="3" id="KW-0256">Endoplasmic reticulum</keyword>
<evidence type="ECO:0000256" key="7">
    <source>
        <dbReference type="SAM" id="Phobius"/>
    </source>
</evidence>
<protein>
    <submittedName>
        <fullName evidence="8">Uncharacterized protein</fullName>
    </submittedName>
</protein>
<keyword evidence="9" id="KW-1185">Reference proteome</keyword>
<evidence type="ECO:0000256" key="6">
    <source>
        <dbReference type="SAM" id="MobiDB-lite"/>
    </source>
</evidence>
<evidence type="ECO:0000313" key="9">
    <source>
        <dbReference type="Proteomes" id="UP001153069"/>
    </source>
</evidence>
<dbReference type="InterPro" id="IPR024512">
    <property type="entry name" value="Ser_palmitoyltrfase_ssu-like"/>
</dbReference>
<evidence type="ECO:0000256" key="4">
    <source>
        <dbReference type="ARBA" id="ARBA00022989"/>
    </source>
</evidence>
<proteinExistence type="predicted"/>
<feature type="transmembrane region" description="Helical" evidence="7">
    <location>
        <begin position="71"/>
        <end position="89"/>
    </location>
</feature>
<feature type="region of interest" description="Disordered" evidence="6">
    <location>
        <begin position="1"/>
        <end position="41"/>
    </location>
</feature>